<dbReference type="CDD" id="cd07721">
    <property type="entry name" value="yflN-like_MBL-fold"/>
    <property type="match status" value="1"/>
</dbReference>
<dbReference type="InterPro" id="IPR036866">
    <property type="entry name" value="RibonucZ/Hydroxyglut_hydro"/>
</dbReference>
<keyword evidence="2" id="KW-0378">Hydrolase</keyword>
<proteinExistence type="predicted"/>
<dbReference type="AlphaFoldDB" id="A0A3E1HHK9"/>
<dbReference type="PANTHER" id="PTHR42951">
    <property type="entry name" value="METALLO-BETA-LACTAMASE DOMAIN-CONTAINING"/>
    <property type="match status" value="1"/>
</dbReference>
<sequence>MAAATLFQVTDSVHFARGDTVNWALVADNTGVILIDAGYPGDREDVLTSLSQLGYEACDVRAILLTHGHIDHMGSAIWFANVHRTPVYCHADEVGHTKREYFEQASLLDIAMRMWQPRWAIWSIHVLCSGGLVRDGIPAAQPLTAEIAAGLPGHPMAIFTPGHTGGHCSYVVDEALISGDALITGHPLLRHRGPQLLPAVFNHSQQQCLHSLSALGMLETHILAPGHGELWRGSIREATETALKRGAVLTC</sequence>
<dbReference type="InterPro" id="IPR001279">
    <property type="entry name" value="Metallo-B-lactamas"/>
</dbReference>
<evidence type="ECO:0000259" key="1">
    <source>
        <dbReference type="SMART" id="SM00849"/>
    </source>
</evidence>
<dbReference type="SMART" id="SM00849">
    <property type="entry name" value="Lactamase_B"/>
    <property type="match status" value="1"/>
</dbReference>
<dbReference type="GO" id="GO:0016787">
    <property type="term" value="F:hydrolase activity"/>
    <property type="evidence" value="ECO:0007669"/>
    <property type="project" value="UniProtKB-KW"/>
</dbReference>
<feature type="domain" description="Metallo-beta-lactamase" evidence="1">
    <location>
        <begin position="20"/>
        <end position="227"/>
    </location>
</feature>
<organism evidence="2 3">
    <name type="scientific">Mycobacterium uberis</name>
    <dbReference type="NCBI Taxonomy" id="2162698"/>
    <lineage>
        <taxon>Bacteria</taxon>
        <taxon>Bacillati</taxon>
        <taxon>Actinomycetota</taxon>
        <taxon>Actinomycetes</taxon>
        <taxon>Mycobacteriales</taxon>
        <taxon>Mycobacteriaceae</taxon>
        <taxon>Mycobacterium</taxon>
    </lineage>
</organism>
<gene>
    <name evidence="2" type="ORF">MUBE_06865</name>
</gene>
<keyword evidence="3" id="KW-1185">Reference proteome</keyword>
<dbReference type="Proteomes" id="UP000258522">
    <property type="component" value="Unassembled WGS sequence"/>
</dbReference>
<dbReference type="Pfam" id="PF00753">
    <property type="entry name" value="Lactamase_B"/>
    <property type="match status" value="1"/>
</dbReference>
<name>A0A3E1HHK9_9MYCO</name>
<reference evidence="2 3" key="1">
    <citation type="submission" date="2018-07" db="EMBL/GenBank/DDBJ databases">
        <title>Whole genome sequence of Mycobacterium uberis.</title>
        <authorList>
            <person name="Benjak A."/>
        </authorList>
    </citation>
    <scope>NUCLEOTIDE SEQUENCE [LARGE SCALE GENOMIC DNA]</scope>
    <source>
        <strain evidence="2 3">Jura</strain>
    </source>
</reference>
<dbReference type="OrthoDB" id="2971563at2"/>
<dbReference type="SUPFAM" id="SSF56281">
    <property type="entry name" value="Metallo-hydrolase/oxidoreductase"/>
    <property type="match status" value="1"/>
</dbReference>
<dbReference type="RefSeq" id="WP_116539963.1">
    <property type="nucleotide sequence ID" value="NZ_QAYL01000008.1"/>
</dbReference>
<dbReference type="EMBL" id="QAYL01000008">
    <property type="protein sequence ID" value="RFD25932.1"/>
    <property type="molecule type" value="Genomic_DNA"/>
</dbReference>
<comment type="caution">
    <text evidence="2">The sequence shown here is derived from an EMBL/GenBank/DDBJ whole genome shotgun (WGS) entry which is preliminary data.</text>
</comment>
<protein>
    <submittedName>
        <fullName evidence="2">MBL fold metallo-hydrolase</fullName>
    </submittedName>
</protein>
<accession>A0A3E1HHK9</accession>
<evidence type="ECO:0000313" key="3">
    <source>
        <dbReference type="Proteomes" id="UP000258522"/>
    </source>
</evidence>
<dbReference type="Gene3D" id="3.60.15.10">
    <property type="entry name" value="Ribonuclease Z/Hydroxyacylglutathione hydrolase-like"/>
    <property type="match status" value="1"/>
</dbReference>
<dbReference type="InterPro" id="IPR050855">
    <property type="entry name" value="NDM-1-like"/>
</dbReference>
<evidence type="ECO:0000313" key="2">
    <source>
        <dbReference type="EMBL" id="RFD25932.1"/>
    </source>
</evidence>
<dbReference type="PANTHER" id="PTHR42951:SF14">
    <property type="entry name" value="METALLO-BETA-LACTAMASE SUPERFAMILY PROTEIN"/>
    <property type="match status" value="1"/>
</dbReference>